<dbReference type="eggNOG" id="COG1592">
    <property type="taxonomic scope" value="Bacteria"/>
</dbReference>
<dbReference type="OrthoDB" id="9799749at2"/>
<evidence type="ECO:0000313" key="5">
    <source>
        <dbReference type="EMBL" id="ACX75083.1"/>
    </source>
</evidence>
<feature type="domain" description="Ferritin-like diiron" evidence="4">
    <location>
        <begin position="56"/>
        <end position="185"/>
    </location>
</feature>
<dbReference type="InterPro" id="IPR048574">
    <property type="entry name" value="RUBY_RBDX"/>
</dbReference>
<dbReference type="HOGENOM" id="CLU_113705_1_0_0"/>
<evidence type="ECO:0000313" key="7">
    <source>
        <dbReference type="Proteomes" id="UP000000517"/>
    </source>
</evidence>
<dbReference type="RefSeq" id="WP_014546175.1">
    <property type="nucleotide sequence ID" value="NC_013410.1"/>
</dbReference>
<dbReference type="InterPro" id="IPR052773">
    <property type="entry name" value="Anaerobic_Peroxidase-Rel"/>
</dbReference>
<dbReference type="Proteomes" id="UP000001497">
    <property type="component" value="Chromosome"/>
</dbReference>
<dbReference type="Pfam" id="PF02915">
    <property type="entry name" value="Rubrerythrin"/>
    <property type="match status" value="1"/>
</dbReference>
<accession>C9RR97</accession>
<organism evidence="6 7">
    <name type="scientific">Fibrobacter succinogenes (strain ATCC 19169 / S85)</name>
    <dbReference type="NCBI Taxonomy" id="59374"/>
    <lineage>
        <taxon>Bacteria</taxon>
        <taxon>Pseudomonadati</taxon>
        <taxon>Fibrobacterota</taxon>
        <taxon>Fibrobacteria</taxon>
        <taxon>Fibrobacterales</taxon>
        <taxon>Fibrobacteraceae</taxon>
        <taxon>Fibrobacter</taxon>
    </lineage>
</organism>
<dbReference type="InterPro" id="IPR045236">
    <property type="entry name" value="RevRr_diiron-bd_dom"/>
</dbReference>
<dbReference type="AlphaFoldDB" id="C9RR97"/>
<gene>
    <name evidence="5" type="ordered locus">Fisuc_1486</name>
    <name evidence="6" type="ordered locus">FSU_1967</name>
</gene>
<reference evidence="6" key="3">
    <citation type="submission" date="2010-08" db="EMBL/GenBank/DDBJ databases">
        <authorList>
            <person name="Durkin A.S."/>
            <person name="Nelson K.E."/>
            <person name="Morrison M."/>
            <person name="Forsberg C.W."/>
            <person name="Wilson D.B."/>
            <person name="Russell J.B."/>
            <person name="Cann I.K.O."/>
            <person name="Mackie R.I."/>
            <person name="White B.A."/>
        </authorList>
    </citation>
    <scope>NUCLEOTIDE SEQUENCE</scope>
    <source>
        <strain evidence="6">S85</strain>
    </source>
</reference>
<evidence type="ECO:0000313" key="8">
    <source>
        <dbReference type="Proteomes" id="UP000001497"/>
    </source>
</evidence>
<dbReference type="SUPFAM" id="SSF47240">
    <property type="entry name" value="Ferritin-like"/>
    <property type="match status" value="1"/>
</dbReference>
<dbReference type="PANTHER" id="PTHR43339">
    <property type="entry name" value="RUBRERYTHRIN-RELATED"/>
    <property type="match status" value="1"/>
</dbReference>
<dbReference type="CDD" id="cd01046">
    <property type="entry name" value="Rubrerythrin_like"/>
    <property type="match status" value="1"/>
</dbReference>
<dbReference type="InterPro" id="IPR024934">
    <property type="entry name" value="Rubredoxin-like_dom"/>
</dbReference>
<feature type="domain" description="Rubredoxin-like" evidence="3">
    <location>
        <begin position="1"/>
        <end position="35"/>
    </location>
</feature>
<dbReference type="InterPro" id="IPR009040">
    <property type="entry name" value="Ferritin-like_diiron"/>
</dbReference>
<protein>
    <submittedName>
        <fullName evidence="5 6">Rubrerythrin</fullName>
    </submittedName>
</protein>
<dbReference type="Gene3D" id="2.20.28.10">
    <property type="match status" value="1"/>
</dbReference>
<keyword evidence="8" id="KW-1185">Reference proteome</keyword>
<reference evidence="5 8" key="1">
    <citation type="submission" date="2009-10" db="EMBL/GenBank/DDBJ databases">
        <title>Complete sequence of Fibrobacter succinogenes subsp. succinogenes S85.</title>
        <authorList>
            <consortium name="US DOE Joint Genome Institute"/>
            <person name="Lucas S."/>
            <person name="Copeland A."/>
            <person name="Lapidus A."/>
            <person name="Glavina del Rio T."/>
            <person name="Tice H."/>
            <person name="Bruce D."/>
            <person name="Goodwin L."/>
            <person name="Pitluck S."/>
            <person name="Chertkov O."/>
            <person name="Detter J.C."/>
            <person name="Han C."/>
            <person name="Tapia R."/>
            <person name="Larimer F."/>
            <person name="Land M."/>
            <person name="Hauser L."/>
            <person name="Kyrpides N."/>
            <person name="Mikhailova N."/>
            <person name="Weimer P.J."/>
            <person name="Stevenson D.M."/>
            <person name="Boyum J."/>
            <person name="Brumm P.I."/>
            <person name="Mead D."/>
        </authorList>
    </citation>
    <scope>NUCLEOTIDE SEQUENCE [LARGE SCALE GENOMIC DNA]</scope>
    <source>
        <strain evidence="8">ATCC 19169 / S85</strain>
        <strain evidence="5">S85</strain>
    </source>
</reference>
<dbReference type="InterPro" id="IPR009078">
    <property type="entry name" value="Ferritin-like_SF"/>
</dbReference>
<dbReference type="STRING" id="59374.FSU_1967"/>
<dbReference type="KEGG" id="fsc:FSU_1967"/>
<dbReference type="GO" id="GO:0005506">
    <property type="term" value="F:iron ion binding"/>
    <property type="evidence" value="ECO:0007669"/>
    <property type="project" value="InterPro"/>
</dbReference>
<dbReference type="PATRIC" id="fig|59374.8.peg.1890"/>
<dbReference type="KEGG" id="fsu:Fisuc_1486"/>
<dbReference type="Gene3D" id="1.20.1260.10">
    <property type="match status" value="1"/>
</dbReference>
<evidence type="ECO:0000259" key="4">
    <source>
        <dbReference type="PROSITE" id="PS50905"/>
    </source>
</evidence>
<keyword evidence="1" id="KW-0813">Transport</keyword>
<dbReference type="PROSITE" id="PS50903">
    <property type="entry name" value="RUBREDOXIN_LIKE"/>
    <property type="match status" value="1"/>
</dbReference>
<dbReference type="SUPFAM" id="SSF57802">
    <property type="entry name" value="Rubredoxin-like"/>
    <property type="match status" value="1"/>
</dbReference>
<dbReference type="Pfam" id="PF21349">
    <property type="entry name" value="RUBY_RBDX"/>
    <property type="match status" value="1"/>
</dbReference>
<reference evidence="7" key="2">
    <citation type="submission" date="2010-08" db="EMBL/GenBank/DDBJ databases">
        <title>Complete sequence of Fibrobacter succinogenes subsp. succinogenes S85.</title>
        <authorList>
            <person name="Durkin A.S."/>
            <person name="Nelson K.E."/>
            <person name="Morrison M."/>
            <person name="Forsberg C.W."/>
            <person name="Wilson D.B."/>
            <person name="Russell J.B."/>
            <person name="Cann I.K.O."/>
            <person name="Mackie R.I."/>
            <person name="White B.A."/>
        </authorList>
    </citation>
    <scope>NUCLEOTIDE SEQUENCE [LARGE SCALE GENOMIC DNA]</scope>
    <source>
        <strain evidence="7">ATCC 19169 / S85</strain>
    </source>
</reference>
<sequence>MKVWVCKVCGYVHMGPEAPDECPQCHAPKSKFFEKVETPAAGKIVWADEHKVGVAQGLDAEVVQGLRENFAGECTEVGMYLAMSRQADREGFPEVAEAYKRIAFEEAEHAAKFAELLGEVVYADTKKNLELRVAAEAGATEGKLALAKRAKELGYDAIHDTVHEMCKDEARHGSAFQGLLGRYFK</sequence>
<dbReference type="PANTHER" id="PTHR43339:SF1">
    <property type="entry name" value="RUBRERYTHRIN"/>
    <property type="match status" value="1"/>
</dbReference>
<dbReference type="Proteomes" id="UP000000517">
    <property type="component" value="Chromosome"/>
</dbReference>
<dbReference type="EMBL" id="CP002158">
    <property type="protein sequence ID" value="ADL25052.1"/>
    <property type="molecule type" value="Genomic_DNA"/>
</dbReference>
<evidence type="ECO:0000313" key="6">
    <source>
        <dbReference type="EMBL" id="ADL25052.1"/>
    </source>
</evidence>
<dbReference type="CDD" id="cd00729">
    <property type="entry name" value="rubredoxin_SM"/>
    <property type="match status" value="1"/>
</dbReference>
<dbReference type="GO" id="GO:0016491">
    <property type="term" value="F:oxidoreductase activity"/>
    <property type="evidence" value="ECO:0007669"/>
    <property type="project" value="InterPro"/>
</dbReference>
<evidence type="ECO:0000259" key="3">
    <source>
        <dbReference type="PROSITE" id="PS50903"/>
    </source>
</evidence>
<dbReference type="InterPro" id="IPR012347">
    <property type="entry name" value="Ferritin-like"/>
</dbReference>
<evidence type="ECO:0000256" key="2">
    <source>
        <dbReference type="ARBA" id="ARBA00022982"/>
    </source>
</evidence>
<dbReference type="InterPro" id="IPR003251">
    <property type="entry name" value="Rr_diiron-bd_dom"/>
</dbReference>
<name>C9RR97_FIBSS</name>
<proteinExistence type="predicted"/>
<dbReference type="EMBL" id="CP001792">
    <property type="protein sequence ID" value="ACX75083.1"/>
    <property type="molecule type" value="Genomic_DNA"/>
</dbReference>
<dbReference type="PROSITE" id="PS50905">
    <property type="entry name" value="FERRITIN_LIKE"/>
    <property type="match status" value="1"/>
</dbReference>
<evidence type="ECO:0000256" key="1">
    <source>
        <dbReference type="ARBA" id="ARBA00022448"/>
    </source>
</evidence>
<keyword evidence="2" id="KW-0249">Electron transport</keyword>